<gene>
    <name evidence="1" type="ORF">Vadar_018864</name>
</gene>
<evidence type="ECO:0000313" key="2">
    <source>
        <dbReference type="Proteomes" id="UP000828048"/>
    </source>
</evidence>
<evidence type="ECO:0000313" key="1">
    <source>
        <dbReference type="EMBL" id="KAH7866323.1"/>
    </source>
</evidence>
<organism evidence="1 2">
    <name type="scientific">Vaccinium darrowii</name>
    <dbReference type="NCBI Taxonomy" id="229202"/>
    <lineage>
        <taxon>Eukaryota</taxon>
        <taxon>Viridiplantae</taxon>
        <taxon>Streptophyta</taxon>
        <taxon>Embryophyta</taxon>
        <taxon>Tracheophyta</taxon>
        <taxon>Spermatophyta</taxon>
        <taxon>Magnoliopsida</taxon>
        <taxon>eudicotyledons</taxon>
        <taxon>Gunneridae</taxon>
        <taxon>Pentapetalae</taxon>
        <taxon>asterids</taxon>
        <taxon>Ericales</taxon>
        <taxon>Ericaceae</taxon>
        <taxon>Vaccinioideae</taxon>
        <taxon>Vaccinieae</taxon>
        <taxon>Vaccinium</taxon>
    </lineage>
</organism>
<dbReference type="Proteomes" id="UP000828048">
    <property type="component" value="Chromosome 9"/>
</dbReference>
<comment type="caution">
    <text evidence="1">The sequence shown here is derived from an EMBL/GenBank/DDBJ whole genome shotgun (WGS) entry which is preliminary data.</text>
</comment>
<keyword evidence="2" id="KW-1185">Reference proteome</keyword>
<name>A0ACB7ZK44_9ERIC</name>
<proteinExistence type="predicted"/>
<dbReference type="EMBL" id="CM037159">
    <property type="protein sequence ID" value="KAH7866323.1"/>
    <property type="molecule type" value="Genomic_DNA"/>
</dbReference>
<reference evidence="1 2" key="1">
    <citation type="journal article" date="2021" name="Hortic Res">
        <title>High-quality reference genome and annotation aids understanding of berry development for evergreen blueberry (Vaccinium darrowii).</title>
        <authorList>
            <person name="Yu J."/>
            <person name="Hulse-Kemp A.M."/>
            <person name="Babiker E."/>
            <person name="Staton M."/>
        </authorList>
    </citation>
    <scope>NUCLEOTIDE SEQUENCE [LARGE SCALE GENOMIC DNA]</scope>
    <source>
        <strain evidence="2">cv. NJ 8807/NJ 8810</strain>
        <tissue evidence="1">Young leaf</tissue>
    </source>
</reference>
<accession>A0ACB7ZK44</accession>
<sequence length="215" mass="24726">MEAEKGYKKGLWAEEEDRILMDYVRVHGKGRWNRIAKMTGLKRCGKSCRLRWINYLSPNIKHGDFSEEEDDLIIRLHNLLGNRWSLIAGRVPGRTDNQVKNHWNTHLSKKLGIRKGIRTKVNRGSSQTLSPKVPENNVNNSMDTSFEPHSESNNDRAGDQRVVEDGFQSNFGLAEVEEPVVNESFESPFWISHLDAPSLLDLLDQFSPDFVWHSL</sequence>
<protein>
    <submittedName>
        <fullName evidence="1">Uncharacterized protein</fullName>
    </submittedName>
</protein>